<keyword evidence="1" id="KW-0732">Signal</keyword>
<evidence type="ECO:0008006" key="4">
    <source>
        <dbReference type="Google" id="ProtNLM"/>
    </source>
</evidence>
<reference evidence="3" key="1">
    <citation type="submission" date="2016-10" db="EMBL/GenBank/DDBJ databases">
        <authorList>
            <person name="Varghese N."/>
            <person name="Submissions S."/>
        </authorList>
    </citation>
    <scope>NUCLEOTIDE SEQUENCE [LARGE SCALE GENOMIC DNA]</scope>
    <source>
        <strain evidence="3">DSM 21857</strain>
    </source>
</reference>
<protein>
    <recommendedName>
        <fullName evidence="4">Tat pathway signal sequence domain protein</fullName>
    </recommendedName>
</protein>
<feature type="signal peptide" evidence="1">
    <location>
        <begin position="1"/>
        <end position="22"/>
    </location>
</feature>
<feature type="chain" id="PRO_5017195702" description="Tat pathway signal sequence domain protein" evidence="1">
    <location>
        <begin position="23"/>
        <end position="146"/>
    </location>
</feature>
<dbReference type="EMBL" id="FORF01000005">
    <property type="protein sequence ID" value="SFI71934.1"/>
    <property type="molecule type" value="Genomic_DNA"/>
</dbReference>
<evidence type="ECO:0000313" key="3">
    <source>
        <dbReference type="Proteomes" id="UP000242763"/>
    </source>
</evidence>
<dbReference type="RefSeq" id="WP_244523172.1">
    <property type="nucleotide sequence ID" value="NZ_FORF01000005.1"/>
</dbReference>
<evidence type="ECO:0000256" key="1">
    <source>
        <dbReference type="SAM" id="SignalP"/>
    </source>
</evidence>
<dbReference type="STRING" id="1121003.SAMN03080618_01201"/>
<evidence type="ECO:0000313" key="2">
    <source>
        <dbReference type="EMBL" id="SFI71934.1"/>
    </source>
</evidence>
<name>A0A1I3KHP1_9HYPH</name>
<dbReference type="AlphaFoldDB" id="A0A1I3KHP1"/>
<organism evidence="2 3">
    <name type="scientific">Aquamicrobium aerolatum DSM 21857</name>
    <dbReference type="NCBI Taxonomy" id="1121003"/>
    <lineage>
        <taxon>Bacteria</taxon>
        <taxon>Pseudomonadati</taxon>
        <taxon>Pseudomonadota</taxon>
        <taxon>Alphaproteobacteria</taxon>
        <taxon>Hyphomicrobiales</taxon>
        <taxon>Phyllobacteriaceae</taxon>
        <taxon>Aerobium</taxon>
    </lineage>
</organism>
<sequence>MLKRSVLALTLASSLLPGISHAQEAGAQSPASELVVELNALQPTANGCRFTFMVTNHLKAELASVGFELVLFNKAGMVSRMTVVDFKDLPQSKTKVRQFDFTGVDCADLGRVLINDATECKGDGLEVGSCIRSLNAQTRTDVAFGT</sequence>
<proteinExistence type="predicted"/>
<gene>
    <name evidence="2" type="ORF">SAMN03080618_01201</name>
</gene>
<accession>A0A1I3KHP1</accession>
<dbReference type="Proteomes" id="UP000242763">
    <property type="component" value="Unassembled WGS sequence"/>
</dbReference>
<keyword evidence="3" id="KW-1185">Reference proteome</keyword>